<evidence type="ECO:0000256" key="12">
    <source>
        <dbReference type="ARBA" id="ARBA00023136"/>
    </source>
</evidence>
<evidence type="ECO:0000259" key="22">
    <source>
        <dbReference type="PROSITE" id="PS50021"/>
    </source>
</evidence>
<evidence type="ECO:0000256" key="20">
    <source>
        <dbReference type="SAM" id="MobiDB-lite"/>
    </source>
</evidence>
<dbReference type="FunFam" id="1.20.58.60:FF:000033">
    <property type="entry name" value="Spectrin beta chain"/>
    <property type="match status" value="1"/>
</dbReference>
<dbReference type="GO" id="GO:0005886">
    <property type="term" value="C:plasma membrane"/>
    <property type="evidence" value="ECO:0007669"/>
    <property type="project" value="UniProtKB-SubCell"/>
</dbReference>
<dbReference type="CDD" id="cd00176">
    <property type="entry name" value="SPEC"/>
    <property type="match status" value="9"/>
</dbReference>
<dbReference type="InterPro" id="IPR001849">
    <property type="entry name" value="PH_domain"/>
</dbReference>
<dbReference type="FunFam" id="1.20.58.60:FF:000083">
    <property type="entry name" value="Spectrin beta chain"/>
    <property type="match status" value="1"/>
</dbReference>
<keyword evidence="19" id="KW-0175">Coiled coil</keyword>
<keyword evidence="12" id="KW-0472">Membrane</keyword>
<dbReference type="CDD" id="cd21248">
    <property type="entry name" value="CH_SPTB_like_rpt2"/>
    <property type="match status" value="1"/>
</dbReference>
<dbReference type="CDD" id="cd21316">
    <property type="entry name" value="CH_SPTBN1_rpt1"/>
    <property type="match status" value="1"/>
</dbReference>
<comment type="similarity">
    <text evidence="4 18">Belongs to the spectrin family.</text>
</comment>
<feature type="domain" description="Calponin-homology (CH)" evidence="22">
    <location>
        <begin position="172"/>
        <end position="277"/>
    </location>
</feature>
<feature type="compositionally biased region" description="Polar residues" evidence="20">
    <location>
        <begin position="2287"/>
        <end position="2308"/>
    </location>
</feature>
<feature type="compositionally biased region" description="Polar residues" evidence="20">
    <location>
        <begin position="2110"/>
        <end position="2122"/>
    </location>
</feature>
<evidence type="ECO:0000256" key="6">
    <source>
        <dbReference type="ARBA" id="ARBA00022475"/>
    </source>
</evidence>
<dbReference type="GO" id="GO:0008091">
    <property type="term" value="C:spectrin"/>
    <property type="evidence" value="ECO:0007669"/>
    <property type="project" value="InterPro"/>
</dbReference>
<evidence type="ECO:0000259" key="21">
    <source>
        <dbReference type="PROSITE" id="PS50003"/>
    </source>
</evidence>
<dbReference type="FunFam" id="1.20.58.60:FF:000018">
    <property type="entry name" value="Spectrin beta chain"/>
    <property type="match status" value="1"/>
</dbReference>
<dbReference type="GO" id="GO:0051693">
    <property type="term" value="P:actin filament capping"/>
    <property type="evidence" value="ECO:0007669"/>
    <property type="project" value="UniProtKB-UniRule"/>
</dbReference>
<evidence type="ECO:0000256" key="18">
    <source>
        <dbReference type="PIRNR" id="PIRNR002297"/>
    </source>
</evidence>
<dbReference type="SUPFAM" id="SSF47576">
    <property type="entry name" value="Calponin-homology domain, CH-domain"/>
    <property type="match status" value="1"/>
</dbReference>
<dbReference type="FunFam" id="1.20.58.60:FF:000099">
    <property type="entry name" value="Spectrin beta chain"/>
    <property type="match status" value="1"/>
</dbReference>
<comment type="subcellular location">
    <subcellularLocation>
        <location evidence="2">Cell membrane</location>
        <topology evidence="2">Peripheral membrane protein</topology>
        <orientation evidence="2">Cytoplasmic side</orientation>
    </subcellularLocation>
    <subcellularLocation>
        <location evidence="1">Cytoplasm</location>
        <location evidence="1">Cytoskeleton</location>
    </subcellularLocation>
    <subcellularLocation>
        <location evidence="3">Cytoplasm</location>
        <location evidence="3">Cytosol</location>
    </subcellularLocation>
    <subcellularLocation>
        <location evidence="16">Cytoplasm</location>
        <location evidence="16">Myofibril</location>
        <location evidence="16">Sarcomere</location>
        <location evidence="16">M line</location>
    </subcellularLocation>
</comment>
<dbReference type="FunFam" id="1.20.58.60:FF:000028">
    <property type="entry name" value="Spectrin beta chain"/>
    <property type="match status" value="1"/>
</dbReference>
<comment type="function">
    <text evidence="17">Fodrin, which seems to be involved in secretion, interacts with calmodulin in a calcium-dependent manner and is thus candidate for the calcium-dependent movement of the cytoskeleton at the membrane. Plays a critical role in central nervous system development and function.</text>
</comment>
<dbReference type="GO" id="GO:0021556">
    <property type="term" value="P:central nervous system formation"/>
    <property type="evidence" value="ECO:0007669"/>
    <property type="project" value="UniProtKB-ARBA"/>
</dbReference>
<dbReference type="GO" id="GO:0005200">
    <property type="term" value="F:structural constituent of cytoskeleton"/>
    <property type="evidence" value="ECO:0007669"/>
    <property type="project" value="UniProtKB-UniRule"/>
</dbReference>
<feature type="region of interest" description="Disordered" evidence="20">
    <location>
        <begin position="2287"/>
        <end position="2332"/>
    </location>
</feature>
<dbReference type="InterPro" id="IPR001605">
    <property type="entry name" value="PH_dom-spectrin-type"/>
</dbReference>
<evidence type="ECO:0000256" key="16">
    <source>
        <dbReference type="ARBA" id="ARBA00037833"/>
    </source>
</evidence>
<dbReference type="EMBL" id="JAHKSW010000029">
    <property type="protein sequence ID" value="KAG7314053.1"/>
    <property type="molecule type" value="Genomic_DNA"/>
</dbReference>
<dbReference type="InterPro" id="IPR018159">
    <property type="entry name" value="Spectrin/alpha-actinin"/>
</dbReference>
<dbReference type="GO" id="GO:0005516">
    <property type="term" value="F:calmodulin binding"/>
    <property type="evidence" value="ECO:0007669"/>
    <property type="project" value="UniProtKB-KW"/>
</dbReference>
<evidence type="ECO:0000256" key="17">
    <source>
        <dbReference type="ARBA" id="ARBA00053223"/>
    </source>
</evidence>
<dbReference type="Pfam" id="PF15410">
    <property type="entry name" value="PH_9"/>
    <property type="match status" value="1"/>
</dbReference>
<dbReference type="SUPFAM" id="SSF46966">
    <property type="entry name" value="Spectrin repeat"/>
    <property type="match status" value="14"/>
</dbReference>
<dbReference type="PROSITE" id="PS00019">
    <property type="entry name" value="ACTININ_1"/>
    <property type="match status" value="1"/>
</dbReference>
<feature type="compositionally biased region" description="Basic and acidic residues" evidence="20">
    <location>
        <begin position="2315"/>
        <end position="2326"/>
    </location>
</feature>
<dbReference type="InterPro" id="IPR001715">
    <property type="entry name" value="CH_dom"/>
</dbReference>
<evidence type="ECO:0000256" key="7">
    <source>
        <dbReference type="ARBA" id="ARBA00022490"/>
    </source>
</evidence>
<keyword evidence="13" id="KW-0325">Glycoprotein</keyword>
<dbReference type="PROSITE" id="PS50021">
    <property type="entry name" value="CH"/>
    <property type="match status" value="2"/>
</dbReference>
<evidence type="ECO:0000256" key="14">
    <source>
        <dbReference type="ARBA" id="ARBA00023203"/>
    </source>
</evidence>
<dbReference type="GO" id="GO:0003779">
    <property type="term" value="F:actin binding"/>
    <property type="evidence" value="ECO:0007669"/>
    <property type="project" value="UniProtKB-KW"/>
</dbReference>
<feature type="coiled-coil region" evidence="19">
    <location>
        <begin position="1851"/>
        <end position="1878"/>
    </location>
</feature>
<evidence type="ECO:0000256" key="3">
    <source>
        <dbReference type="ARBA" id="ARBA00004514"/>
    </source>
</evidence>
<feature type="region of interest" description="Disordered" evidence="20">
    <location>
        <begin position="2088"/>
        <end position="2173"/>
    </location>
</feature>
<dbReference type="SUPFAM" id="SSF50729">
    <property type="entry name" value="PH domain-like"/>
    <property type="match status" value="1"/>
</dbReference>
<dbReference type="GO" id="GO:0072659">
    <property type="term" value="P:protein localization to plasma membrane"/>
    <property type="evidence" value="ECO:0007669"/>
    <property type="project" value="UniProtKB-ARBA"/>
</dbReference>
<dbReference type="Gene3D" id="1.10.418.10">
    <property type="entry name" value="Calponin-like domain"/>
    <property type="match status" value="2"/>
</dbReference>
<evidence type="ECO:0000256" key="11">
    <source>
        <dbReference type="ARBA" id="ARBA00022990"/>
    </source>
</evidence>
<organism evidence="23 24">
    <name type="scientific">Hemibagrus wyckioides</name>
    <dbReference type="NCBI Taxonomy" id="337641"/>
    <lineage>
        <taxon>Eukaryota</taxon>
        <taxon>Metazoa</taxon>
        <taxon>Chordata</taxon>
        <taxon>Craniata</taxon>
        <taxon>Vertebrata</taxon>
        <taxon>Euteleostomi</taxon>
        <taxon>Actinopterygii</taxon>
        <taxon>Neopterygii</taxon>
        <taxon>Teleostei</taxon>
        <taxon>Ostariophysi</taxon>
        <taxon>Siluriformes</taxon>
        <taxon>Bagridae</taxon>
        <taxon>Hemibagrus</taxon>
    </lineage>
</organism>
<feature type="domain" description="Calponin-homology (CH)" evidence="22">
    <location>
        <begin position="53"/>
        <end position="157"/>
    </location>
</feature>
<dbReference type="InterPro" id="IPR001589">
    <property type="entry name" value="Actinin_actin-bd_CS"/>
</dbReference>
<keyword evidence="15 18" id="KW-0206">Cytoskeleton</keyword>
<dbReference type="FunFam" id="1.20.58.60:FF:000019">
    <property type="entry name" value="Spectrin beta chain"/>
    <property type="match status" value="1"/>
</dbReference>
<reference evidence="23 24" key="1">
    <citation type="submission" date="2021-06" db="EMBL/GenBank/DDBJ databases">
        <title>Chromosome-level genome assembly of the red-tail catfish (Hemibagrus wyckioides).</title>
        <authorList>
            <person name="Shao F."/>
        </authorList>
    </citation>
    <scope>NUCLEOTIDE SEQUENCE [LARGE SCALE GENOMIC DNA]</scope>
    <source>
        <strain evidence="23">EC202008001</strain>
        <tissue evidence="23">Blood</tissue>
    </source>
</reference>
<accession>A0A9D3N382</accession>
<dbReference type="PIRSF" id="PIRSF002297">
    <property type="entry name" value="Spectrin_beta_subunit"/>
    <property type="match status" value="1"/>
</dbReference>
<dbReference type="FunFam" id="2.30.29.30:FF:000024">
    <property type="entry name" value="Spectrin beta chain"/>
    <property type="match status" value="1"/>
</dbReference>
<keyword evidence="10" id="KW-0112">Calmodulin-binding</keyword>
<dbReference type="InterPro" id="IPR036872">
    <property type="entry name" value="CH_dom_sf"/>
</dbReference>
<keyword evidence="11" id="KW-0007">Acetylation</keyword>
<feature type="domain" description="PH" evidence="21">
    <location>
        <begin position="2176"/>
        <end position="2286"/>
    </location>
</feature>
<proteinExistence type="inferred from homology"/>
<keyword evidence="9" id="KW-0677">Repeat</keyword>
<feature type="coiled-coil region" evidence="19">
    <location>
        <begin position="1421"/>
        <end position="1448"/>
    </location>
</feature>
<dbReference type="SMART" id="SM00033">
    <property type="entry name" value="CH"/>
    <property type="match status" value="2"/>
</dbReference>
<dbReference type="GO" id="GO:0031430">
    <property type="term" value="C:M band"/>
    <property type="evidence" value="ECO:0007669"/>
    <property type="project" value="UniProtKB-SubCell"/>
</dbReference>
<feature type="coiled-coil region" evidence="19">
    <location>
        <begin position="990"/>
        <end position="1024"/>
    </location>
</feature>
<evidence type="ECO:0000256" key="15">
    <source>
        <dbReference type="ARBA" id="ARBA00023212"/>
    </source>
</evidence>
<keyword evidence="6" id="KW-1003">Cell membrane</keyword>
<sequence>MTSVAADYDHMEIQQQYSDVNNRWDVDEWDNENSSARLFERSRIKALADEREAVQKKTFTKWVNSHLARVSCRITDLYMDLRDGRMLIKLLEVLSGERLPKPTKGRMRIHCLENVDKALQFLKEQRVHLENMGSHDIVDGNHRLTLGLIWTIILRFQIQDISVETEDSKEKKSAKDALLLWCQMKTAGYPNVNIHNFTTSWRDGMAFNALIHKHRPDLIDFDKLKKSNAHYNLQNAFNLAEQHLGLTKLLDPEDISVDHPDEKSIITYVVTYYHYFSKMKALKVEGKRIGKVLDNAIETEKMIEKYESLASDLLEWIEQTIIILNNRKFANSLVGVQQQLQAFNTYRTVEKPPKFTEKGNLEVLLFTIQSKMRANNQKVYIPREGKLISDINKGWERLEKAEHERELALRTELIRQEKLEQLARRFDRKAAMRETWLSENQRLVSQDNFGFDLQAVEAATKKHEAIETDIAAYEERVQVVVAVASELETENYHDIKRITVRKDNVLRLWHYLLELLKARRQRLELNLGLQRVFQEMLYIMDWMDEMKMLLLSQDYGKHLLGVEDLLQKHALVEADIAIQADRVKNVNANAQKFANDSEGYKPCDPQVIRDRVAHMEFCYQELTQLAAERRARLEESRRLWKFFWEMAEEEGWIREKEQILSSDDCGKDLTGALRLLSKHKAFEDEKSGRAGHLQQTVHQGEELVAAGHFGADKISQRITDVQEQWVALEQLSAARKVRLQEACALHQFQSDADDMDAWMLDALRIVSSTDVGHDEFSAQALVKKHKDVAEEISSYRPVLDALHEQAKALPEEQARSADANGRLAGIEERYKEVVELTRLRKQALQDALALYKMLSEADACELWIDEKEQWLNGMAIPEKLEDLEVIQHRFESLEPEINSQASRVAVVNQIARQLIHSGHPSEKEIKTQQDKLNTRWSQYRDLVDRKKDALNSALGVQNYYLECNETKSWIREKTKVIESTQDLGNDLAGVMALQRKLTGMERDLVAIEDKLGDLGKEADRLAEEHPDQAPGIKGHLGEIKDVWEEMKGTMRAREESLGEASKLQQFLRELDDFQVWLSRTQTAVASEDMPNTLAEAEKLLAQHEGIKNEIRNYKEDYQKMRDMGETVTQGQTDAQYMFLSQRLQALDTGWNELQKMWENRQKLLSQSHAYQLFLRDTKQAEAFLNNQEYVLAHTEMPATLEGAEGAIKKQEDFMTTMDANEEKINGVVETGRRLVSDGNTSAERIQEKVVSIEERHKKNRQAASELLTKLKDNRDLQRFLQDCQELSLWISEKMLTAQDMSYDEARNLHSKWLKHQAFMAELQSNKEWLEKIQKDGTALVAEKPDTGPVVKEKLESLKKVWDELESTTQTKAQCLFDANKAELFTQSCADLDKWLSGLEGQIQSDDFGKDLTSVNILLKKQQMLESQVEVRQKEVEELRTQAQALSQEGKGSDEVDGRRCSVEKKFHQLQEPLKKRRSNLMASREIHQFNRDVEDEILWVEERMPMATSTEHGNNLQTVQLLIKKNQTLQKEIQGHQPRYDDIFERSTHILKDNSPVSATIRQRLDELKRLWSLIQEEVEKRHRRLEEAHKAQQYYFDAAEAEAWMSEQELYMMSEEKAKDEQSSVAMLKKHQILEQAVEDYAETVHQLSKTSRALVAAGHPESERISMRQSQVDKLYAGLKDLSEERRGKLDERSCLFQLNREVDDLEQWIAEREVVAGSHELGQDYEHVTMLQERFREFARDTGNIGQERADAVNKMADELINSGHADAATIAEWKDGLNEAWADLLELIDTRTQILAASYELHKFYHDAKEVLGRILDKHKKLPEELGRDQNTVEALQRMHTTFEHDIQALGTQVKQLQEDAARLQSAYAGDKAEDIQRREAEVLEAWRSLLEACDARRVRLIDTNDKFRFFSMVRDLMLWMEDVIRLIDAQEKPRDVSSVELLMNNHQGIKAEIDARNDSFTSCVELGKSLLSRKHYASEEIKEKLLQLTDKRKEMIDKWEDRWEWLRLVLEMHQFSRDAGVAEAWLLGQEPYLSSREVGQSVDEVEKLIKRHEAFEKSAATWEERFAALERLTTMELLEVRRQQEEEERKRQAQAAEAPPTETASTQQRESEQVSQNGPPPEQDSPREDTGGSDVVNGVAESSPGSSPTGSRKGKVGQAATLPTKSQDTAAAQIEGFLNRKHEWEGHNKKASNRSWHNVYCVINNQEMGFYKDSKSAGQGIPYHGEVPISLKESTCEVAVDYKKKKHVFKLKVSNGNEYLFQAKDDEEMNSWIQVISCKTPSEISSHSTPASGRTQTLPTSVSMGAESSPGKREKDKEKRFSLFKKK</sequence>
<evidence type="ECO:0000256" key="5">
    <source>
        <dbReference type="ARBA" id="ARBA00022467"/>
    </source>
</evidence>
<dbReference type="GO" id="GO:0005543">
    <property type="term" value="F:phospholipid binding"/>
    <property type="evidence" value="ECO:0007669"/>
    <property type="project" value="InterPro"/>
</dbReference>
<dbReference type="Proteomes" id="UP000824219">
    <property type="component" value="Linkage Group LG29"/>
</dbReference>
<dbReference type="FunFam" id="1.20.58.60:FF:000059">
    <property type="entry name" value="Spectrin beta chain"/>
    <property type="match status" value="1"/>
</dbReference>
<dbReference type="PROSITE" id="PS50003">
    <property type="entry name" value="PH_DOMAIN"/>
    <property type="match status" value="1"/>
</dbReference>
<dbReference type="Pfam" id="PF00307">
    <property type="entry name" value="CH"/>
    <property type="match status" value="2"/>
</dbReference>
<keyword evidence="24" id="KW-1185">Reference proteome</keyword>
<evidence type="ECO:0000256" key="13">
    <source>
        <dbReference type="ARBA" id="ARBA00023180"/>
    </source>
</evidence>
<dbReference type="Gene3D" id="2.30.29.30">
    <property type="entry name" value="Pleckstrin-homology domain (PH domain)/Phosphotyrosine-binding domain (PTB)"/>
    <property type="match status" value="1"/>
</dbReference>
<dbReference type="FunFam" id="1.20.58.60:FF:000105">
    <property type="entry name" value="Spectrin beta chain"/>
    <property type="match status" value="1"/>
</dbReference>
<dbReference type="Pfam" id="PF00435">
    <property type="entry name" value="Spectrin"/>
    <property type="match status" value="17"/>
</dbReference>
<keyword evidence="8" id="KW-0597">Phosphoprotein</keyword>
<dbReference type="InterPro" id="IPR041681">
    <property type="entry name" value="PH_9"/>
</dbReference>
<evidence type="ECO:0000256" key="10">
    <source>
        <dbReference type="ARBA" id="ARBA00022860"/>
    </source>
</evidence>
<name>A0A9D3N382_9TELE</name>
<evidence type="ECO:0000313" key="24">
    <source>
        <dbReference type="Proteomes" id="UP000824219"/>
    </source>
</evidence>
<dbReference type="Gene3D" id="1.20.58.60">
    <property type="match status" value="11"/>
</dbReference>
<dbReference type="FunFam" id="1.20.58.60:FF:000153">
    <property type="entry name" value="Spectrin beta chain"/>
    <property type="match status" value="1"/>
</dbReference>
<comment type="caution">
    <text evidence="23">The sequence shown here is derived from an EMBL/GenBank/DDBJ whole genome shotgun (WGS) entry which is preliminary data.</text>
</comment>
<dbReference type="FunFam" id="1.20.58.60:FF:000011">
    <property type="entry name" value="Spectrin beta chain"/>
    <property type="match status" value="1"/>
</dbReference>
<keyword evidence="7 18" id="KW-0963">Cytoplasm</keyword>
<dbReference type="PRINTS" id="PR00683">
    <property type="entry name" value="SPECTRINPH"/>
</dbReference>
<keyword evidence="14 18" id="KW-0009">Actin-binding</keyword>
<evidence type="ECO:0000313" key="23">
    <source>
        <dbReference type="EMBL" id="KAG7314053.1"/>
    </source>
</evidence>
<dbReference type="GO" id="GO:0005829">
    <property type="term" value="C:cytosol"/>
    <property type="evidence" value="ECO:0007669"/>
    <property type="project" value="UniProtKB-SubCell"/>
</dbReference>
<feature type="compositionally biased region" description="Low complexity" evidence="20">
    <location>
        <begin position="2098"/>
        <end position="2109"/>
    </location>
</feature>
<dbReference type="PROSITE" id="PS00020">
    <property type="entry name" value="ACTININ_2"/>
    <property type="match status" value="1"/>
</dbReference>
<dbReference type="SMART" id="SM00233">
    <property type="entry name" value="PH"/>
    <property type="match status" value="1"/>
</dbReference>
<dbReference type="GO" id="GO:0005634">
    <property type="term" value="C:nucleus"/>
    <property type="evidence" value="ECO:0007669"/>
    <property type="project" value="UniProtKB-ARBA"/>
</dbReference>
<dbReference type="InterPro" id="IPR011993">
    <property type="entry name" value="PH-like_dom_sf"/>
</dbReference>
<keyword evidence="5 18" id="KW-0117">Actin capping</keyword>
<evidence type="ECO:0000256" key="1">
    <source>
        <dbReference type="ARBA" id="ARBA00004245"/>
    </source>
</evidence>
<evidence type="ECO:0000256" key="9">
    <source>
        <dbReference type="ARBA" id="ARBA00022737"/>
    </source>
</evidence>
<evidence type="ECO:0000256" key="4">
    <source>
        <dbReference type="ARBA" id="ARBA00006826"/>
    </source>
</evidence>
<gene>
    <name evidence="23" type="ORF">KOW79_022549</name>
</gene>
<dbReference type="OrthoDB" id="5865767at2759"/>
<feature type="coiled-coil region" evidence="19">
    <location>
        <begin position="1096"/>
        <end position="1123"/>
    </location>
</feature>
<evidence type="ECO:0000256" key="19">
    <source>
        <dbReference type="SAM" id="Coils"/>
    </source>
</evidence>
<evidence type="ECO:0000256" key="8">
    <source>
        <dbReference type="ARBA" id="ARBA00022553"/>
    </source>
</evidence>
<dbReference type="PANTHER" id="PTHR11915">
    <property type="entry name" value="SPECTRIN/FILAMIN RELATED CYTOSKELETAL PROTEIN"/>
    <property type="match status" value="1"/>
</dbReference>
<dbReference type="CDD" id="cd10571">
    <property type="entry name" value="PH_beta_spectrin"/>
    <property type="match status" value="1"/>
</dbReference>
<dbReference type="SMART" id="SM00150">
    <property type="entry name" value="SPEC"/>
    <property type="match status" value="17"/>
</dbReference>
<dbReference type="InterPro" id="IPR016343">
    <property type="entry name" value="Spectrin_bsu"/>
</dbReference>
<evidence type="ECO:0000256" key="2">
    <source>
        <dbReference type="ARBA" id="ARBA00004413"/>
    </source>
</evidence>
<protein>
    <recommendedName>
        <fullName evidence="18">Spectrin beta chain</fullName>
    </recommendedName>
</protein>
<dbReference type="InterPro" id="IPR002017">
    <property type="entry name" value="Spectrin_repeat"/>
</dbReference>
<dbReference type="FunFam" id="1.10.418.10:FF:000004">
    <property type="entry name" value="Spectrin beta chain"/>
    <property type="match status" value="1"/>
</dbReference>
<dbReference type="FunFam" id="1.20.58.60:FF:000158">
    <property type="entry name" value="Spectrin beta chain"/>
    <property type="match status" value="1"/>
</dbReference>
<dbReference type="FunFam" id="1.10.418.10:FF:000003">
    <property type="entry name" value="Spectrin beta chain"/>
    <property type="match status" value="1"/>
</dbReference>